<proteinExistence type="predicted"/>
<keyword evidence="1" id="KW-0732">Signal</keyword>
<name>A0ABS4DHX9_9GAMM</name>
<dbReference type="Proteomes" id="UP000823790">
    <property type="component" value="Unassembled WGS sequence"/>
</dbReference>
<organism evidence="2 3">
    <name type="scientific">Frateuria flava</name>
    <dbReference type="NCBI Taxonomy" id="2821489"/>
    <lineage>
        <taxon>Bacteria</taxon>
        <taxon>Pseudomonadati</taxon>
        <taxon>Pseudomonadota</taxon>
        <taxon>Gammaproteobacteria</taxon>
        <taxon>Lysobacterales</taxon>
        <taxon>Rhodanobacteraceae</taxon>
        <taxon>Frateuria</taxon>
    </lineage>
</organism>
<dbReference type="EMBL" id="JAGJRS010000001">
    <property type="protein sequence ID" value="MBP1472670.1"/>
    <property type="molecule type" value="Genomic_DNA"/>
</dbReference>
<dbReference type="RefSeq" id="WP_209614411.1">
    <property type="nucleotide sequence ID" value="NZ_JAGJRS010000001.1"/>
</dbReference>
<evidence type="ECO:0000256" key="1">
    <source>
        <dbReference type="SAM" id="SignalP"/>
    </source>
</evidence>
<evidence type="ECO:0000313" key="2">
    <source>
        <dbReference type="EMBL" id="MBP1472670.1"/>
    </source>
</evidence>
<protein>
    <submittedName>
        <fullName evidence="2">Uncharacterized protein</fullName>
    </submittedName>
</protein>
<feature type="signal peptide" evidence="1">
    <location>
        <begin position="1"/>
        <end position="36"/>
    </location>
</feature>
<gene>
    <name evidence="2" type="ORF">J7I44_00025</name>
</gene>
<keyword evidence="3" id="KW-1185">Reference proteome</keyword>
<accession>A0ABS4DHX9</accession>
<reference evidence="2 3" key="1">
    <citation type="submission" date="2021-04" db="EMBL/GenBank/DDBJ databases">
        <authorList>
            <person name="Huq M.A."/>
        </authorList>
    </citation>
    <scope>NUCLEOTIDE SEQUENCE [LARGE SCALE GENOMIC DNA]</scope>
    <source>
        <strain evidence="2 3">MAH-13</strain>
    </source>
</reference>
<sequence>MTHQHALHRAAAWRCGHLIVACLAATTGLALSPAGAAGDIPPYDMKENPATLVYSIDIRGHAREANARMGTFRDTTVHRHLDGTVQLKGTQGTVAGVDNARQMIEQTAPARQIMGPAIQQAMATCGEDEACMTAAVMKLSADMKHNHPGVLEGATKAKDRLSHHGLGNWTIDAADPRCSLHALTQGTTHFRTIDAGEGYGGYVDGSQKRHGTETRDCANGMAADSVPRASAEWNGDTRTLQLQLPGLTVDEQTTDSDGNTDTAKVTIPDVSLDDLRWTGKGPQSGQQIRQVEAGDVPATMTIRWTFTPGKA</sequence>
<feature type="chain" id="PRO_5046385692" evidence="1">
    <location>
        <begin position="37"/>
        <end position="311"/>
    </location>
</feature>
<evidence type="ECO:0000313" key="3">
    <source>
        <dbReference type="Proteomes" id="UP000823790"/>
    </source>
</evidence>
<comment type="caution">
    <text evidence="2">The sequence shown here is derived from an EMBL/GenBank/DDBJ whole genome shotgun (WGS) entry which is preliminary data.</text>
</comment>